<comment type="cofactor">
    <cofactor evidence="2 15">
        <name>pyridoxal 5'-phosphate</name>
        <dbReference type="ChEBI" id="CHEBI:597326"/>
    </cofactor>
</comment>
<dbReference type="GO" id="GO:0051539">
    <property type="term" value="F:4 iron, 4 sulfur cluster binding"/>
    <property type="evidence" value="ECO:0007669"/>
    <property type="project" value="UniProtKB-KW"/>
</dbReference>
<dbReference type="SFLD" id="SFLDS00029">
    <property type="entry name" value="Radical_SAM"/>
    <property type="match status" value="1"/>
</dbReference>
<dbReference type="PROSITE" id="PS51918">
    <property type="entry name" value="RADICAL_SAM"/>
    <property type="match status" value="1"/>
</dbReference>
<feature type="binding site" evidence="14">
    <location>
        <position position="117"/>
    </location>
    <ligand>
        <name>[4Fe-4S] cluster</name>
        <dbReference type="ChEBI" id="CHEBI:49883"/>
        <note>4Fe-4S-S-AdoMet</note>
    </ligand>
</feature>
<evidence type="ECO:0000256" key="2">
    <source>
        <dbReference type="ARBA" id="ARBA00001933"/>
    </source>
</evidence>
<evidence type="ECO:0000256" key="14">
    <source>
        <dbReference type="PIRSR" id="PIRSR004911-1"/>
    </source>
</evidence>
<dbReference type="InterPro" id="IPR003739">
    <property type="entry name" value="Lys_aminomutase/Glu_NH3_mut"/>
</dbReference>
<reference evidence="17" key="1">
    <citation type="submission" date="2023-03" db="EMBL/GenBank/DDBJ databases">
        <authorList>
            <person name="Pearce D."/>
        </authorList>
    </citation>
    <scope>NUCLEOTIDE SEQUENCE</scope>
    <source>
        <strain evidence="17">Mc</strain>
    </source>
</reference>
<evidence type="ECO:0000313" key="17">
    <source>
        <dbReference type="EMBL" id="CAI8893274.1"/>
    </source>
</evidence>
<gene>
    <name evidence="17" type="primary">epmB</name>
    <name evidence="17" type="ORF">MCNOR_3297</name>
</gene>
<evidence type="ECO:0000256" key="5">
    <source>
        <dbReference type="ARBA" id="ARBA00022363"/>
    </source>
</evidence>
<dbReference type="CDD" id="cd01335">
    <property type="entry name" value="Radical_SAM"/>
    <property type="match status" value="1"/>
</dbReference>
<evidence type="ECO:0000256" key="3">
    <source>
        <dbReference type="ARBA" id="ARBA00001966"/>
    </source>
</evidence>
<dbReference type="Gene3D" id="3.20.20.70">
    <property type="entry name" value="Aldolase class I"/>
    <property type="match status" value="1"/>
</dbReference>
<feature type="modified residue" description="N6-(pyridoxal phosphate)lysine" evidence="15">
    <location>
        <position position="322"/>
    </location>
</feature>
<keyword evidence="6 14" id="KW-0004">4Fe-4S</keyword>
<dbReference type="PANTHER" id="PTHR30538:SF1">
    <property type="entry name" value="L-LYSINE 2,3-AMINOMUTASE"/>
    <property type="match status" value="1"/>
</dbReference>
<organism evidence="17 18">
    <name type="scientific">Methylococcus capsulatus</name>
    <dbReference type="NCBI Taxonomy" id="414"/>
    <lineage>
        <taxon>Bacteria</taxon>
        <taxon>Pseudomonadati</taxon>
        <taxon>Pseudomonadota</taxon>
        <taxon>Gammaproteobacteria</taxon>
        <taxon>Methylococcales</taxon>
        <taxon>Methylococcaceae</taxon>
        <taxon>Methylococcus</taxon>
    </lineage>
</organism>
<keyword evidence="7" id="KW-0949">S-adenosyl-L-methionine</keyword>
<proteinExistence type="inferred from homology"/>
<evidence type="ECO:0000256" key="10">
    <source>
        <dbReference type="ARBA" id="ARBA00023004"/>
    </source>
</evidence>
<keyword evidence="9 15" id="KW-0663">Pyridoxal phosphate</keyword>
<evidence type="ECO:0000256" key="8">
    <source>
        <dbReference type="ARBA" id="ARBA00022723"/>
    </source>
</evidence>
<evidence type="ECO:0000313" key="18">
    <source>
        <dbReference type="Proteomes" id="UP001158598"/>
    </source>
</evidence>
<evidence type="ECO:0000256" key="4">
    <source>
        <dbReference type="ARBA" id="ARBA00008703"/>
    </source>
</evidence>
<dbReference type="NCBIfam" id="TIGR00238">
    <property type="entry name" value="KamA family radical SAM protein"/>
    <property type="match status" value="1"/>
</dbReference>
<keyword evidence="10" id="KW-0408">Iron</keyword>
<dbReference type="Pfam" id="PF04055">
    <property type="entry name" value="Radical_SAM"/>
    <property type="match status" value="1"/>
</dbReference>
<evidence type="ECO:0000256" key="15">
    <source>
        <dbReference type="PIRSR" id="PIRSR603739-50"/>
    </source>
</evidence>
<comment type="cofactor">
    <cofactor evidence="3">
        <name>[4Fe-4S] cluster</name>
        <dbReference type="ChEBI" id="CHEBI:49883"/>
    </cofactor>
</comment>
<evidence type="ECO:0000259" key="16">
    <source>
        <dbReference type="PROSITE" id="PS51918"/>
    </source>
</evidence>
<evidence type="ECO:0000256" key="12">
    <source>
        <dbReference type="ARBA" id="ARBA00023235"/>
    </source>
</evidence>
<keyword evidence="11 14" id="KW-0411">Iron-sulfur</keyword>
<feature type="domain" description="Radical SAM core" evidence="16">
    <location>
        <begin position="96"/>
        <end position="308"/>
    </location>
</feature>
<protein>
    <recommendedName>
        <fullName evidence="5">L-lysine 2,3-aminomutase</fullName>
    </recommendedName>
    <alternativeName>
        <fullName evidence="13">EF-P post-translational modification enzyme B</fullName>
    </alternativeName>
</protein>
<dbReference type="AlphaFoldDB" id="A0AA35XWF0"/>
<dbReference type="NCBIfam" id="TIGR03821">
    <property type="entry name" value="EFP_modif_epmB"/>
    <property type="match status" value="1"/>
</dbReference>
<sequence length="326" mass="36510">MDDMSEQWQAELAEGFGCVQDLLDFLGIAAPFSAEAAGKFPFRVPRAYARKMRPGDPYDPLLRQVLPLAQELASPEGFVGDPVGDRPALKVPGLLHKYQGRALLITTGACAVHCRYCFRREFPYGESQFTRQREKAALDYIVRDPGLTEIILSGGDPLLLSDDRLARLTEQLTAIPHLRRLRVHSRVPLVLPSRIDERLLEILAGHRLKTVVVIHANHPRELDAETGGVLAAMRRAGLTLLNQSVLLRQVNDSVSALCELSERLFECGVLPYYLHLLDRVRGTAHFEVPEAEARALHEALRRRLPGFLVPRLVREVEGKPYKLPVS</sequence>
<comment type="catalytic activity">
    <reaction evidence="1">
        <text>L-lysine = D-beta-lysine</text>
        <dbReference type="Rhea" id="RHEA:44148"/>
        <dbReference type="ChEBI" id="CHEBI:32551"/>
        <dbReference type="ChEBI" id="CHEBI:84138"/>
    </reaction>
</comment>
<dbReference type="SUPFAM" id="SSF102114">
    <property type="entry name" value="Radical SAM enzymes"/>
    <property type="match status" value="1"/>
</dbReference>
<dbReference type="SFLD" id="SFLDG01070">
    <property type="entry name" value="PLP-dependent"/>
    <property type="match status" value="1"/>
</dbReference>
<dbReference type="EMBL" id="OX458332">
    <property type="protein sequence ID" value="CAI8893274.1"/>
    <property type="molecule type" value="Genomic_DNA"/>
</dbReference>
<evidence type="ECO:0000256" key="6">
    <source>
        <dbReference type="ARBA" id="ARBA00022485"/>
    </source>
</evidence>
<dbReference type="InterPro" id="IPR007197">
    <property type="entry name" value="rSAM"/>
</dbReference>
<dbReference type="GO" id="GO:0016853">
    <property type="term" value="F:isomerase activity"/>
    <property type="evidence" value="ECO:0007669"/>
    <property type="project" value="UniProtKB-KW"/>
</dbReference>
<keyword evidence="8 14" id="KW-0479">Metal-binding</keyword>
<feature type="binding site" evidence="14">
    <location>
        <position position="110"/>
    </location>
    <ligand>
        <name>[4Fe-4S] cluster</name>
        <dbReference type="ChEBI" id="CHEBI:49883"/>
        <note>4Fe-4S-S-AdoMet</note>
    </ligand>
</feature>
<dbReference type="PANTHER" id="PTHR30538">
    <property type="entry name" value="LYSINE 2,3-AMINOMUTASE-RELATED"/>
    <property type="match status" value="1"/>
</dbReference>
<dbReference type="PIRSF" id="PIRSF004911">
    <property type="entry name" value="DUF160"/>
    <property type="match status" value="1"/>
</dbReference>
<evidence type="ECO:0000256" key="11">
    <source>
        <dbReference type="ARBA" id="ARBA00023014"/>
    </source>
</evidence>
<accession>A0AA35XWF0</accession>
<evidence type="ECO:0000256" key="13">
    <source>
        <dbReference type="ARBA" id="ARBA00030756"/>
    </source>
</evidence>
<dbReference type="InterPro" id="IPR058240">
    <property type="entry name" value="rSAM_sf"/>
</dbReference>
<name>A0AA35XWF0_METCP</name>
<dbReference type="SFLD" id="SFLDF00314">
    <property type="entry name" value="L-lysine_2_3-aminomutase_(yjeK"/>
    <property type="match status" value="1"/>
</dbReference>
<evidence type="ECO:0000256" key="1">
    <source>
        <dbReference type="ARBA" id="ARBA00001352"/>
    </source>
</evidence>
<dbReference type="Proteomes" id="UP001158598">
    <property type="component" value="Chromosome"/>
</dbReference>
<dbReference type="InterPro" id="IPR022462">
    <property type="entry name" value="EpmB"/>
</dbReference>
<evidence type="ECO:0000256" key="7">
    <source>
        <dbReference type="ARBA" id="ARBA00022691"/>
    </source>
</evidence>
<evidence type="ECO:0000256" key="9">
    <source>
        <dbReference type="ARBA" id="ARBA00022898"/>
    </source>
</evidence>
<comment type="similarity">
    <text evidence="4">Belongs to the radical SAM superfamily. KamA family.</text>
</comment>
<dbReference type="InterPro" id="IPR013785">
    <property type="entry name" value="Aldolase_TIM"/>
</dbReference>
<dbReference type="GO" id="GO:0046872">
    <property type="term" value="F:metal ion binding"/>
    <property type="evidence" value="ECO:0007669"/>
    <property type="project" value="UniProtKB-KW"/>
</dbReference>
<feature type="binding site" evidence="14">
    <location>
        <position position="114"/>
    </location>
    <ligand>
        <name>[4Fe-4S] cluster</name>
        <dbReference type="ChEBI" id="CHEBI:49883"/>
        <note>4Fe-4S-S-AdoMet</note>
    </ligand>
</feature>
<keyword evidence="12" id="KW-0413">Isomerase</keyword>